<dbReference type="Pfam" id="PF08352">
    <property type="entry name" value="oligo_HPY"/>
    <property type="match status" value="1"/>
</dbReference>
<dbReference type="GO" id="GO:0005524">
    <property type="term" value="F:ATP binding"/>
    <property type="evidence" value="ECO:0007669"/>
    <property type="project" value="UniProtKB-KW"/>
</dbReference>
<evidence type="ECO:0000256" key="4">
    <source>
        <dbReference type="ARBA" id="ARBA00022475"/>
    </source>
</evidence>
<sequence length="328" mass="36504">MSSLLEIKNLSIDLHADREKFNVINNINLTIDKRQKYGIVGESGSGKSLTSLSIMNLLPDALAISSGDIIFNGETDLTTLSKKEFLDIRGNEISMIFQEPMTALDPLYPIEHQIMEVLKFHGSYNKKQMRQLAVEMLEKVGIPRPHQLMKEYPHQLSGGMRQRIMIAIALICNPKLLIADEPTTALDVTIQAQILDLMNELTDNYDTSILMITHDLGVIAETCERVAVMYSGEIVEEAAVTTLFKNPTHPYTVGLLESVKSLGDKSNELYSIPGNVPTPKQLTAGCRFASRCPHAMEICRSQAPPLFSIDADHKSKCWLYGKEEVVNG</sequence>
<dbReference type="PROSITE" id="PS00211">
    <property type="entry name" value="ABC_TRANSPORTER_1"/>
    <property type="match status" value="1"/>
</dbReference>
<keyword evidence="6 9" id="KW-0067">ATP-binding</keyword>
<evidence type="ECO:0000256" key="2">
    <source>
        <dbReference type="ARBA" id="ARBA00005417"/>
    </source>
</evidence>
<gene>
    <name evidence="9" type="ORF">ERJ70_14620</name>
</gene>
<comment type="similarity">
    <text evidence="2">Belongs to the ABC transporter superfamily.</text>
</comment>
<evidence type="ECO:0000256" key="5">
    <source>
        <dbReference type="ARBA" id="ARBA00022741"/>
    </source>
</evidence>
<dbReference type="Pfam" id="PF00005">
    <property type="entry name" value="ABC_tran"/>
    <property type="match status" value="1"/>
</dbReference>
<dbReference type="PROSITE" id="PS50893">
    <property type="entry name" value="ABC_TRANSPORTER_2"/>
    <property type="match status" value="1"/>
</dbReference>
<organism evidence="9 10">
    <name type="scientific">Sediminibacillus dalangtanensis</name>
    <dbReference type="NCBI Taxonomy" id="2729421"/>
    <lineage>
        <taxon>Bacteria</taxon>
        <taxon>Bacillati</taxon>
        <taxon>Bacillota</taxon>
        <taxon>Bacilli</taxon>
        <taxon>Bacillales</taxon>
        <taxon>Bacillaceae</taxon>
        <taxon>Sediminibacillus</taxon>
    </lineage>
</organism>
<dbReference type="InterPro" id="IPR003593">
    <property type="entry name" value="AAA+_ATPase"/>
</dbReference>
<dbReference type="InterPro" id="IPR013563">
    <property type="entry name" value="Oligopep_ABC_C"/>
</dbReference>
<dbReference type="NCBIfam" id="TIGR01727">
    <property type="entry name" value="oligo_HPY"/>
    <property type="match status" value="1"/>
</dbReference>
<accession>A0ABX7W047</accession>
<dbReference type="SUPFAM" id="SSF52540">
    <property type="entry name" value="P-loop containing nucleoside triphosphate hydrolases"/>
    <property type="match status" value="1"/>
</dbReference>
<evidence type="ECO:0000313" key="10">
    <source>
        <dbReference type="Proteomes" id="UP000665043"/>
    </source>
</evidence>
<dbReference type="InterPro" id="IPR050388">
    <property type="entry name" value="ABC_Ni/Peptide_Import"/>
</dbReference>
<dbReference type="Gene3D" id="3.40.50.300">
    <property type="entry name" value="P-loop containing nucleotide triphosphate hydrolases"/>
    <property type="match status" value="1"/>
</dbReference>
<keyword evidence="10" id="KW-1185">Reference proteome</keyword>
<protein>
    <submittedName>
        <fullName evidence="9">ATP-binding cassette domain-containing protein</fullName>
    </submittedName>
</protein>
<dbReference type="InterPro" id="IPR003439">
    <property type="entry name" value="ABC_transporter-like_ATP-bd"/>
</dbReference>
<dbReference type="SMART" id="SM00382">
    <property type="entry name" value="AAA"/>
    <property type="match status" value="1"/>
</dbReference>
<evidence type="ECO:0000256" key="1">
    <source>
        <dbReference type="ARBA" id="ARBA00004202"/>
    </source>
</evidence>
<feature type="domain" description="ABC transporter" evidence="8">
    <location>
        <begin position="5"/>
        <end position="256"/>
    </location>
</feature>
<keyword evidence="3" id="KW-0813">Transport</keyword>
<keyword evidence="5" id="KW-0547">Nucleotide-binding</keyword>
<evidence type="ECO:0000256" key="6">
    <source>
        <dbReference type="ARBA" id="ARBA00022840"/>
    </source>
</evidence>
<evidence type="ECO:0000313" key="9">
    <source>
        <dbReference type="EMBL" id="QTN00422.1"/>
    </source>
</evidence>
<proteinExistence type="inferred from homology"/>
<dbReference type="InterPro" id="IPR017871">
    <property type="entry name" value="ABC_transporter-like_CS"/>
</dbReference>
<keyword evidence="4" id="KW-1003">Cell membrane</keyword>
<name>A0ABX7W047_9BACI</name>
<comment type="subcellular location">
    <subcellularLocation>
        <location evidence="1">Cell membrane</location>
        <topology evidence="1">Peripheral membrane protein</topology>
    </subcellularLocation>
</comment>
<dbReference type="CDD" id="cd03257">
    <property type="entry name" value="ABC_NikE_OppD_transporters"/>
    <property type="match status" value="1"/>
</dbReference>
<reference evidence="9 10" key="1">
    <citation type="submission" date="2019-12" db="EMBL/GenBank/DDBJ databases">
        <title>The whole genome sequencing of a strain isolated from a Mars analog, Dalangtan Playa.</title>
        <authorList>
            <person name="Huang T."/>
        </authorList>
    </citation>
    <scope>NUCLEOTIDE SEQUENCE [LARGE SCALE GENOMIC DNA]</scope>
    <source>
        <strain evidence="9 10">DP4-553-S</strain>
    </source>
</reference>
<dbReference type="PANTHER" id="PTHR43297:SF2">
    <property type="entry name" value="DIPEPTIDE TRANSPORT ATP-BINDING PROTEIN DPPD"/>
    <property type="match status" value="1"/>
</dbReference>
<evidence type="ECO:0000259" key="8">
    <source>
        <dbReference type="PROSITE" id="PS50893"/>
    </source>
</evidence>
<evidence type="ECO:0000256" key="7">
    <source>
        <dbReference type="ARBA" id="ARBA00023136"/>
    </source>
</evidence>
<dbReference type="Proteomes" id="UP000665043">
    <property type="component" value="Chromosome"/>
</dbReference>
<dbReference type="PANTHER" id="PTHR43297">
    <property type="entry name" value="OLIGOPEPTIDE TRANSPORT ATP-BINDING PROTEIN APPD"/>
    <property type="match status" value="1"/>
</dbReference>
<dbReference type="RefSeq" id="WP_209365558.1">
    <property type="nucleotide sequence ID" value="NZ_CP046956.1"/>
</dbReference>
<keyword evidence="7" id="KW-0472">Membrane</keyword>
<dbReference type="InterPro" id="IPR027417">
    <property type="entry name" value="P-loop_NTPase"/>
</dbReference>
<evidence type="ECO:0000256" key="3">
    <source>
        <dbReference type="ARBA" id="ARBA00022448"/>
    </source>
</evidence>
<dbReference type="EMBL" id="CP046956">
    <property type="protein sequence ID" value="QTN00422.1"/>
    <property type="molecule type" value="Genomic_DNA"/>
</dbReference>